<dbReference type="RefSeq" id="WP_182514260.1">
    <property type="nucleotide sequence ID" value="NZ_JACJIQ010000021.1"/>
</dbReference>
<dbReference type="Proteomes" id="UP000563094">
    <property type="component" value="Unassembled WGS sequence"/>
</dbReference>
<organism evidence="1 2">
    <name type="scientific">Rufibacter quisquiliarum</name>
    <dbReference type="NCBI Taxonomy" id="1549639"/>
    <lineage>
        <taxon>Bacteria</taxon>
        <taxon>Pseudomonadati</taxon>
        <taxon>Bacteroidota</taxon>
        <taxon>Cytophagia</taxon>
        <taxon>Cytophagales</taxon>
        <taxon>Hymenobacteraceae</taxon>
        <taxon>Rufibacter</taxon>
    </lineage>
</organism>
<name>A0A839GKF5_9BACT</name>
<protein>
    <submittedName>
        <fullName evidence="1">Uncharacterized protein</fullName>
    </submittedName>
</protein>
<sequence length="102" mass="11446">MERTKGEVSARCDMEAANILALNLMHGIVYGRLTAEQAREKYSEQTAAFVMNRPAPLAEKLQFEVPTGITRDTDHVTIIDNMANQAKEKLKDITGLNSMFKF</sequence>
<comment type="caution">
    <text evidence="1">The sequence shown here is derived from an EMBL/GenBank/DDBJ whole genome shotgun (WGS) entry which is preliminary data.</text>
</comment>
<dbReference type="AlphaFoldDB" id="A0A839GKF5"/>
<evidence type="ECO:0000313" key="1">
    <source>
        <dbReference type="EMBL" id="MBA9079332.1"/>
    </source>
</evidence>
<dbReference type="EMBL" id="JACJIQ010000021">
    <property type="protein sequence ID" value="MBA9079332.1"/>
    <property type="molecule type" value="Genomic_DNA"/>
</dbReference>
<keyword evidence="2" id="KW-1185">Reference proteome</keyword>
<evidence type="ECO:0000313" key="2">
    <source>
        <dbReference type="Proteomes" id="UP000563094"/>
    </source>
</evidence>
<reference evidence="1 2" key="1">
    <citation type="submission" date="2020-08" db="EMBL/GenBank/DDBJ databases">
        <title>Genomic Encyclopedia of Type Strains, Phase IV (KMG-IV): sequencing the most valuable type-strain genomes for metagenomic binning, comparative biology and taxonomic classification.</title>
        <authorList>
            <person name="Goeker M."/>
        </authorList>
    </citation>
    <scope>NUCLEOTIDE SEQUENCE [LARGE SCALE GENOMIC DNA]</scope>
    <source>
        <strain evidence="1 2">DSM 29854</strain>
    </source>
</reference>
<gene>
    <name evidence="1" type="ORF">FHS90_004067</name>
</gene>
<proteinExistence type="predicted"/>
<accession>A0A839GKF5</accession>